<dbReference type="Proteomes" id="UP000004994">
    <property type="component" value="Chromosome 3"/>
</dbReference>
<keyword evidence="2" id="KW-1185">Reference proteome</keyword>
<proteinExistence type="predicted"/>
<dbReference type="Gramene" id="Solyc03g097888.1.1">
    <property type="protein sequence ID" value="Solyc03g097888.1.1"/>
    <property type="gene ID" value="Solyc03g097888.1"/>
</dbReference>
<dbReference type="AlphaFoldDB" id="A0A3Q7GD01"/>
<evidence type="ECO:0000313" key="2">
    <source>
        <dbReference type="Proteomes" id="UP000004994"/>
    </source>
</evidence>
<accession>A0A3Q7GD01</accession>
<reference evidence="1" key="2">
    <citation type="submission" date="2019-01" db="UniProtKB">
        <authorList>
            <consortium name="EnsemblPlants"/>
        </authorList>
    </citation>
    <scope>IDENTIFICATION</scope>
    <source>
        <strain evidence="1">cv. Heinz 1706</strain>
    </source>
</reference>
<evidence type="ECO:0000313" key="1">
    <source>
        <dbReference type="EnsemblPlants" id="Solyc03g097888.1.1"/>
    </source>
</evidence>
<dbReference type="EnsemblPlants" id="Solyc03g097888.1.1">
    <property type="protein sequence ID" value="Solyc03g097888.1.1"/>
    <property type="gene ID" value="Solyc03g097888.1"/>
</dbReference>
<dbReference type="InParanoid" id="A0A3Q7GD01"/>
<protein>
    <submittedName>
        <fullName evidence="1">Uncharacterized protein</fullName>
    </submittedName>
</protein>
<organism evidence="1">
    <name type="scientific">Solanum lycopersicum</name>
    <name type="common">Tomato</name>
    <name type="synonym">Lycopersicon esculentum</name>
    <dbReference type="NCBI Taxonomy" id="4081"/>
    <lineage>
        <taxon>Eukaryota</taxon>
        <taxon>Viridiplantae</taxon>
        <taxon>Streptophyta</taxon>
        <taxon>Embryophyta</taxon>
        <taxon>Tracheophyta</taxon>
        <taxon>Spermatophyta</taxon>
        <taxon>Magnoliopsida</taxon>
        <taxon>eudicotyledons</taxon>
        <taxon>Gunneridae</taxon>
        <taxon>Pentapetalae</taxon>
        <taxon>asterids</taxon>
        <taxon>lamiids</taxon>
        <taxon>Solanales</taxon>
        <taxon>Solanaceae</taxon>
        <taxon>Solanoideae</taxon>
        <taxon>Solaneae</taxon>
        <taxon>Solanum</taxon>
        <taxon>Solanum subgen. Lycopersicon</taxon>
    </lineage>
</organism>
<sequence length="170" mass="19242">MSPEAHIPPFRRFSCAIANNFLGDPDYDVKNSKILVDVRLDLGYAAGWISRPVQPNFKIPASKMPKFYVDVPQDPVYAYDWPSWSIRPILKVKRALKCAYPPLRRFSCSIENHFLGVPDSDAKNAEIFRGRPSRPWICSGLAFTASPTNLQGQTSPKARIPPHLDDFRVI</sequence>
<reference evidence="1" key="1">
    <citation type="journal article" date="2012" name="Nature">
        <title>The tomato genome sequence provides insights into fleshy fruit evolution.</title>
        <authorList>
            <consortium name="Tomato Genome Consortium"/>
        </authorList>
    </citation>
    <scope>NUCLEOTIDE SEQUENCE [LARGE SCALE GENOMIC DNA]</scope>
    <source>
        <strain evidence="1">cv. Heinz 1706</strain>
    </source>
</reference>
<name>A0A3Q7GD01_SOLLC</name>